<evidence type="ECO:0000313" key="4">
    <source>
        <dbReference type="Proteomes" id="UP000307874"/>
    </source>
</evidence>
<proteinExistence type="predicted"/>
<reference evidence="3 4" key="2">
    <citation type="submission" date="2019-06" db="EMBL/GenBank/DDBJ databases">
        <title>Martelella lutilitoris sp. nov., isolated from a tidal mudflat.</title>
        <authorList>
            <person name="Kim Y.-J."/>
        </authorList>
    </citation>
    <scope>NUCLEOTIDE SEQUENCE [LARGE SCALE GENOMIC DNA]</scope>
    <source>
        <strain evidence="3 4">GH2-6</strain>
    </source>
</reference>
<dbReference type="RefSeq" id="WP_138749753.1">
    <property type="nucleotide sequence ID" value="NZ_VCLB01000009.1"/>
</dbReference>
<name>A0A5C4JMU5_9HYPH</name>
<evidence type="ECO:0000256" key="2">
    <source>
        <dbReference type="SAM" id="Phobius"/>
    </source>
</evidence>
<feature type="region of interest" description="Disordered" evidence="1">
    <location>
        <begin position="56"/>
        <end position="95"/>
    </location>
</feature>
<feature type="transmembrane region" description="Helical" evidence="2">
    <location>
        <begin position="21"/>
        <end position="39"/>
    </location>
</feature>
<keyword evidence="2" id="KW-0812">Transmembrane</keyword>
<comment type="caution">
    <text evidence="3">The sequence shown here is derived from an EMBL/GenBank/DDBJ whole genome shotgun (WGS) entry which is preliminary data.</text>
</comment>
<feature type="compositionally biased region" description="Basic and acidic residues" evidence="1">
    <location>
        <begin position="81"/>
        <end position="95"/>
    </location>
</feature>
<accession>A0A5C4JMU5</accession>
<evidence type="ECO:0000313" key="3">
    <source>
        <dbReference type="EMBL" id="TNB46765.1"/>
    </source>
</evidence>
<dbReference type="AlphaFoldDB" id="A0A5C4JMU5"/>
<keyword evidence="2" id="KW-1133">Transmembrane helix</keyword>
<feature type="compositionally biased region" description="Basic residues" evidence="1">
    <location>
        <begin position="69"/>
        <end position="80"/>
    </location>
</feature>
<evidence type="ECO:0000256" key="1">
    <source>
        <dbReference type="SAM" id="MobiDB-lite"/>
    </source>
</evidence>
<keyword evidence="2" id="KW-0472">Membrane</keyword>
<dbReference type="EMBL" id="VCLB01000009">
    <property type="protein sequence ID" value="TNB46765.1"/>
    <property type="molecule type" value="Genomic_DNA"/>
</dbReference>
<dbReference type="Proteomes" id="UP000307874">
    <property type="component" value="Unassembled WGS sequence"/>
</dbReference>
<gene>
    <name evidence="3" type="ORF">FF124_17465</name>
</gene>
<keyword evidence="4" id="KW-1185">Reference proteome</keyword>
<protein>
    <submittedName>
        <fullName evidence="3">Uncharacterized protein</fullName>
    </submittedName>
</protein>
<organism evidence="3 4">
    <name type="scientific">Martelella lutilitoris</name>
    <dbReference type="NCBI Taxonomy" id="2583532"/>
    <lineage>
        <taxon>Bacteria</taxon>
        <taxon>Pseudomonadati</taxon>
        <taxon>Pseudomonadota</taxon>
        <taxon>Alphaproteobacteria</taxon>
        <taxon>Hyphomicrobiales</taxon>
        <taxon>Aurantimonadaceae</taxon>
        <taxon>Martelella</taxon>
    </lineage>
</organism>
<sequence length="95" mass="10871">MISPMLVRNKVIEKNAATSRKSSVIFASISLYVFIMFRFCSFCKPLMHFFTSSPGAAAVQGNADGGKAPRSRRRRRRRENRSRSHDDLRHDIARV</sequence>
<reference evidence="3 4" key="1">
    <citation type="submission" date="2019-05" db="EMBL/GenBank/DDBJ databases">
        <authorList>
            <person name="Lee S.D."/>
        </authorList>
    </citation>
    <scope>NUCLEOTIDE SEQUENCE [LARGE SCALE GENOMIC DNA]</scope>
    <source>
        <strain evidence="3 4">GH2-6</strain>
    </source>
</reference>